<keyword evidence="5" id="KW-0333">Golgi apparatus</keyword>
<feature type="non-terminal residue" evidence="8">
    <location>
        <position position="1"/>
    </location>
</feature>
<dbReference type="GO" id="GO:0000139">
    <property type="term" value="C:Golgi membrane"/>
    <property type="evidence" value="ECO:0007669"/>
    <property type="project" value="UniProtKB-SubCell"/>
</dbReference>
<gene>
    <name evidence="8" type="ORF">JTE90_023416</name>
</gene>
<dbReference type="Proteomes" id="UP000827092">
    <property type="component" value="Unassembled WGS sequence"/>
</dbReference>
<accession>A0AAV6TQV1</accession>
<evidence type="ECO:0000313" key="8">
    <source>
        <dbReference type="EMBL" id="KAG8174247.1"/>
    </source>
</evidence>
<evidence type="ECO:0000259" key="7">
    <source>
        <dbReference type="Pfam" id="PF04572"/>
    </source>
</evidence>
<dbReference type="InterPro" id="IPR029044">
    <property type="entry name" value="Nucleotide-diphossugar_trans"/>
</dbReference>
<sequence length="302" mass="34223">EKFLNVSQLLCENEKTFLETQDGFVCLDRRNIFFVETSGRENLSYRQACAVESAARHNPSFEVFVLATSIKTAVSSDLAKHLTIAYGVRNLRIDYGSVVYGTPLWNWYKSEDWKKSQHQVVHLSDAMRLLLLWRHGGIYLDLDVVVLQPLDQLTNCTPSDNGINASNMFLAFSRFHPFLKKCISDLADTYDANGFAANGPVLLTKNIRKLCKGVKVSMETPTCGIRVLPTSVACPIPYERWKEYFDAGTNRNMDLSQSYMIHIWNKMSSGEKLVIGGGSLYERAMKANCPITYQYTEQLESI</sequence>
<dbReference type="Pfam" id="PF04572">
    <property type="entry name" value="Gb3_synth"/>
    <property type="match status" value="1"/>
</dbReference>
<comment type="caution">
    <text evidence="8">The sequence shown here is derived from an EMBL/GenBank/DDBJ whole genome shotgun (WGS) entry which is preliminary data.</text>
</comment>
<dbReference type="Gene3D" id="3.90.550.20">
    <property type="match status" value="1"/>
</dbReference>
<evidence type="ECO:0000256" key="1">
    <source>
        <dbReference type="ARBA" id="ARBA00004323"/>
    </source>
</evidence>
<dbReference type="PANTHER" id="PTHR12042">
    <property type="entry name" value="LACTOSYLCERAMIDE 4-ALPHA-GALACTOSYLTRANSFERASE ALPHA- 1,4-GALACTOSYLTRANSFERASE"/>
    <property type="match status" value="1"/>
</dbReference>
<evidence type="ECO:0000256" key="4">
    <source>
        <dbReference type="ARBA" id="ARBA00022679"/>
    </source>
</evidence>
<dbReference type="InterPro" id="IPR007577">
    <property type="entry name" value="GlycoTrfase_DXD_sugar-bd_CS"/>
</dbReference>
<reference evidence="8 9" key="1">
    <citation type="journal article" date="2022" name="Nat. Ecol. Evol.">
        <title>A masculinizing supergene underlies an exaggerated male reproductive morph in a spider.</title>
        <authorList>
            <person name="Hendrickx F."/>
            <person name="De Corte Z."/>
            <person name="Sonet G."/>
            <person name="Van Belleghem S.M."/>
            <person name="Kostlbacher S."/>
            <person name="Vangestel C."/>
        </authorList>
    </citation>
    <scope>NUCLEOTIDE SEQUENCE [LARGE SCALE GENOMIC DNA]</scope>
    <source>
        <strain evidence="8">W744_W776</strain>
    </source>
</reference>
<keyword evidence="9" id="KW-1185">Reference proteome</keyword>
<feature type="domain" description="Alpha 1,4-glycosyltransferase" evidence="7">
    <location>
        <begin position="172"/>
        <end position="294"/>
    </location>
</feature>
<evidence type="ECO:0000256" key="5">
    <source>
        <dbReference type="ARBA" id="ARBA00023034"/>
    </source>
</evidence>
<dbReference type="PANTHER" id="PTHR12042:SF21">
    <property type="entry name" value="ALPHA1,4-GALACTOSYLTRANSFERASE 1-RELATED"/>
    <property type="match status" value="1"/>
</dbReference>
<protein>
    <recommendedName>
        <fullName evidence="7">Alpha 1,4-glycosyltransferase domain-containing protein</fullName>
    </recommendedName>
</protein>
<dbReference type="InterPro" id="IPR007652">
    <property type="entry name" value="A1-4-GlycosylTfrase_dom"/>
</dbReference>
<comment type="similarity">
    <text evidence="2">Belongs to the glycosyltransferase 32 family.</text>
</comment>
<evidence type="ECO:0000313" key="9">
    <source>
        <dbReference type="Proteomes" id="UP000827092"/>
    </source>
</evidence>
<keyword evidence="6" id="KW-0472">Membrane</keyword>
<dbReference type="GO" id="GO:0006688">
    <property type="term" value="P:glycosphingolipid biosynthetic process"/>
    <property type="evidence" value="ECO:0007669"/>
    <property type="project" value="TreeGrafter"/>
</dbReference>
<dbReference type="InterPro" id="IPR051981">
    <property type="entry name" value="Glycosyltransf_32"/>
</dbReference>
<organism evidence="8 9">
    <name type="scientific">Oedothorax gibbosus</name>
    <dbReference type="NCBI Taxonomy" id="931172"/>
    <lineage>
        <taxon>Eukaryota</taxon>
        <taxon>Metazoa</taxon>
        <taxon>Ecdysozoa</taxon>
        <taxon>Arthropoda</taxon>
        <taxon>Chelicerata</taxon>
        <taxon>Arachnida</taxon>
        <taxon>Araneae</taxon>
        <taxon>Araneomorphae</taxon>
        <taxon>Entelegynae</taxon>
        <taxon>Araneoidea</taxon>
        <taxon>Linyphiidae</taxon>
        <taxon>Erigoninae</taxon>
        <taxon>Oedothorax</taxon>
    </lineage>
</organism>
<proteinExistence type="inferred from homology"/>
<evidence type="ECO:0000256" key="2">
    <source>
        <dbReference type="ARBA" id="ARBA00009003"/>
    </source>
</evidence>
<evidence type="ECO:0000256" key="3">
    <source>
        <dbReference type="ARBA" id="ARBA00022676"/>
    </source>
</evidence>
<keyword evidence="3" id="KW-0328">Glycosyltransferase</keyword>
<dbReference type="GO" id="GO:0016758">
    <property type="term" value="F:hexosyltransferase activity"/>
    <property type="evidence" value="ECO:0007669"/>
    <property type="project" value="TreeGrafter"/>
</dbReference>
<keyword evidence="4" id="KW-0808">Transferase</keyword>
<dbReference type="SUPFAM" id="SSF53448">
    <property type="entry name" value="Nucleotide-diphospho-sugar transferases"/>
    <property type="match status" value="1"/>
</dbReference>
<evidence type="ECO:0000256" key="6">
    <source>
        <dbReference type="ARBA" id="ARBA00023136"/>
    </source>
</evidence>
<name>A0AAV6TQV1_9ARAC</name>
<dbReference type="AlphaFoldDB" id="A0AAV6TQV1"/>
<dbReference type="EMBL" id="JAFNEN010001273">
    <property type="protein sequence ID" value="KAG8174247.1"/>
    <property type="molecule type" value="Genomic_DNA"/>
</dbReference>
<dbReference type="Pfam" id="PF04488">
    <property type="entry name" value="Gly_transf_sug"/>
    <property type="match status" value="1"/>
</dbReference>
<comment type="subcellular location">
    <subcellularLocation>
        <location evidence="1">Golgi apparatus membrane</location>
        <topology evidence="1">Single-pass type II membrane protein</topology>
    </subcellularLocation>
</comment>